<feature type="domain" description="DDE" evidence="4">
    <location>
        <begin position="110"/>
        <end position="231"/>
    </location>
</feature>
<keyword evidence="2" id="KW-0238">DNA-binding</keyword>
<evidence type="ECO:0000256" key="1">
    <source>
        <dbReference type="ARBA" id="ARBA00022578"/>
    </source>
</evidence>
<dbReference type="InterPro" id="IPR052183">
    <property type="entry name" value="IS_Transposase"/>
</dbReference>
<dbReference type="InterPro" id="IPR032874">
    <property type="entry name" value="DDE_dom"/>
</dbReference>
<dbReference type="GO" id="GO:0003677">
    <property type="term" value="F:DNA binding"/>
    <property type="evidence" value="ECO:0007669"/>
    <property type="project" value="UniProtKB-KW"/>
</dbReference>
<evidence type="ECO:0000256" key="3">
    <source>
        <dbReference type="ARBA" id="ARBA00023172"/>
    </source>
</evidence>
<gene>
    <name evidence="5" type="ORF">KSF_076300</name>
</gene>
<evidence type="ECO:0000313" key="6">
    <source>
        <dbReference type="Proteomes" id="UP000597444"/>
    </source>
</evidence>
<dbReference type="EMBL" id="BNJK01000001">
    <property type="protein sequence ID" value="GHO97582.1"/>
    <property type="molecule type" value="Genomic_DNA"/>
</dbReference>
<protein>
    <submittedName>
        <fullName evidence="5">IS6 family transposase</fullName>
    </submittedName>
</protein>
<keyword evidence="6" id="KW-1185">Reference proteome</keyword>
<dbReference type="PANTHER" id="PTHR35528:SF3">
    <property type="entry name" value="BLL1675 PROTEIN"/>
    <property type="match status" value="1"/>
</dbReference>
<sequence length="232" mass="27306">MNCPDCLSRATKEQKKKMALGYRTFRCFVCQRSFNERSGTPFNYLEYPTEIILLVVLWRLRYKLSLRDLAEMFLERGFVFTHEAVREWEARFAPLLAEQLQAKRRGYAGISWYVDETYIKVHGKWCYLYRAIDSNGNLVDSRLSEKRDMEAARRFFLQACQTVGHTPERVTTDGHDSYPRAIRETLDSDVIHRCNPYLNNRVGQDHRGIKQRYYPMRGCGKLRVSLTLLQGV</sequence>
<evidence type="ECO:0000256" key="2">
    <source>
        <dbReference type="ARBA" id="ARBA00023125"/>
    </source>
</evidence>
<evidence type="ECO:0000259" key="4">
    <source>
        <dbReference type="Pfam" id="PF13610"/>
    </source>
</evidence>
<dbReference type="InterPro" id="IPR047930">
    <property type="entry name" value="Transpos_IS6"/>
</dbReference>
<reference evidence="5" key="1">
    <citation type="submission" date="2020-10" db="EMBL/GenBank/DDBJ databases">
        <title>Taxonomic study of unclassified bacteria belonging to the class Ktedonobacteria.</title>
        <authorList>
            <person name="Yabe S."/>
            <person name="Wang C.M."/>
            <person name="Zheng Y."/>
            <person name="Sakai Y."/>
            <person name="Cavaletti L."/>
            <person name="Monciardini P."/>
            <person name="Donadio S."/>
        </authorList>
    </citation>
    <scope>NUCLEOTIDE SEQUENCE</scope>
    <source>
        <strain evidence="5">ID150040</strain>
    </source>
</reference>
<dbReference type="Pfam" id="PF13610">
    <property type="entry name" value="DDE_Tnp_IS240"/>
    <property type="match status" value="1"/>
</dbReference>
<dbReference type="Proteomes" id="UP000597444">
    <property type="component" value="Unassembled WGS sequence"/>
</dbReference>
<comment type="caution">
    <text evidence="5">The sequence shown here is derived from an EMBL/GenBank/DDBJ whole genome shotgun (WGS) entry which is preliminary data.</text>
</comment>
<name>A0A8J3N3Y8_9CHLR</name>
<dbReference type="AlphaFoldDB" id="A0A8J3N3Y8"/>
<proteinExistence type="predicted"/>
<evidence type="ECO:0000313" key="5">
    <source>
        <dbReference type="EMBL" id="GHO97582.1"/>
    </source>
</evidence>
<dbReference type="GO" id="GO:0006310">
    <property type="term" value="P:DNA recombination"/>
    <property type="evidence" value="ECO:0007669"/>
    <property type="project" value="UniProtKB-KW"/>
</dbReference>
<keyword evidence="1" id="KW-0815">Transposition</keyword>
<dbReference type="GO" id="GO:0032196">
    <property type="term" value="P:transposition"/>
    <property type="evidence" value="ECO:0007669"/>
    <property type="project" value="UniProtKB-KW"/>
</dbReference>
<dbReference type="NCBIfam" id="NF033587">
    <property type="entry name" value="transpos_IS6"/>
    <property type="match status" value="1"/>
</dbReference>
<organism evidence="5 6">
    <name type="scientific">Reticulibacter mediterranei</name>
    <dbReference type="NCBI Taxonomy" id="2778369"/>
    <lineage>
        <taxon>Bacteria</taxon>
        <taxon>Bacillati</taxon>
        <taxon>Chloroflexota</taxon>
        <taxon>Ktedonobacteria</taxon>
        <taxon>Ktedonobacterales</taxon>
        <taxon>Reticulibacteraceae</taxon>
        <taxon>Reticulibacter</taxon>
    </lineage>
</organism>
<keyword evidence="3" id="KW-0233">DNA recombination</keyword>
<dbReference type="PANTHER" id="PTHR35528">
    <property type="entry name" value="BLL1675 PROTEIN"/>
    <property type="match status" value="1"/>
</dbReference>
<accession>A0A8J3N3Y8</accession>